<dbReference type="Gene3D" id="1.10.10.1320">
    <property type="entry name" value="Anti-sigma factor, zinc-finger domain"/>
    <property type="match status" value="1"/>
</dbReference>
<evidence type="ECO:0000256" key="1">
    <source>
        <dbReference type="SAM" id="Phobius"/>
    </source>
</evidence>
<keyword evidence="1" id="KW-0812">Transmembrane</keyword>
<protein>
    <recommendedName>
        <fullName evidence="4">Zinc-finger</fullName>
    </recommendedName>
</protein>
<dbReference type="AlphaFoldDB" id="A0A1M6BR73"/>
<gene>
    <name evidence="2" type="ORF">SAMN05444373_100396</name>
</gene>
<keyword evidence="3" id="KW-1185">Reference proteome</keyword>
<reference evidence="2 3" key="1">
    <citation type="submission" date="2016-11" db="EMBL/GenBank/DDBJ databases">
        <authorList>
            <person name="Varghese N."/>
            <person name="Submissions S."/>
        </authorList>
    </citation>
    <scope>NUCLEOTIDE SEQUENCE [LARGE SCALE GENOMIC DNA]</scope>
    <source>
        <strain evidence="2 3">DSM 19027</strain>
    </source>
</reference>
<keyword evidence="1" id="KW-1133">Transmembrane helix</keyword>
<feature type="transmembrane region" description="Helical" evidence="1">
    <location>
        <begin position="146"/>
        <end position="173"/>
    </location>
</feature>
<dbReference type="RefSeq" id="WP_149677638.1">
    <property type="nucleotide sequence ID" value="NZ_FQZP01000003.1"/>
</dbReference>
<proteinExistence type="predicted"/>
<feature type="transmembrane region" description="Helical" evidence="1">
    <location>
        <begin position="83"/>
        <end position="102"/>
    </location>
</feature>
<name>A0A1M6BR73_9FIRM</name>
<dbReference type="Proteomes" id="UP000324781">
    <property type="component" value="Unassembled WGS sequence"/>
</dbReference>
<evidence type="ECO:0008006" key="4">
    <source>
        <dbReference type="Google" id="ProtNLM"/>
    </source>
</evidence>
<keyword evidence="1" id="KW-0472">Membrane</keyword>
<accession>A0A1M6BR73</accession>
<dbReference type="EMBL" id="FQZP01000003">
    <property type="protein sequence ID" value="SHI51265.1"/>
    <property type="molecule type" value="Genomic_DNA"/>
</dbReference>
<evidence type="ECO:0000313" key="3">
    <source>
        <dbReference type="Proteomes" id="UP000324781"/>
    </source>
</evidence>
<evidence type="ECO:0000313" key="2">
    <source>
        <dbReference type="EMBL" id="SHI51265.1"/>
    </source>
</evidence>
<sequence>MKDCIDQKTFSRYLEDSLEPEVLTRLEAHCRICERCAGELAGWKVLKEKLREAADVEVPDGLKEKVMSRIAGEKILPARREGGARRGLAAAIVFAAALYYLFRPVLRPILFSLISAGLKFLSALWYNALSAVGMDPAILIRLFGKIMAGFGSLLPVFMAATFLMVTGLVVLIIRGRAARQPG</sequence>
<dbReference type="InterPro" id="IPR041916">
    <property type="entry name" value="Anti_sigma_zinc_sf"/>
</dbReference>
<organism evidence="2 3">
    <name type="scientific">Thermoclostridium caenicola</name>
    <dbReference type="NCBI Taxonomy" id="659425"/>
    <lineage>
        <taxon>Bacteria</taxon>
        <taxon>Bacillati</taxon>
        <taxon>Bacillota</taxon>
        <taxon>Clostridia</taxon>
        <taxon>Eubacteriales</taxon>
        <taxon>Oscillospiraceae</taxon>
        <taxon>Thermoclostridium</taxon>
    </lineage>
</organism>
<dbReference type="OrthoDB" id="1723545at2"/>